<comment type="cofactor">
    <cofactor evidence="1">
        <name>heme</name>
        <dbReference type="ChEBI" id="CHEBI:30413"/>
    </cofactor>
</comment>
<accession>A0A135T7A7</accession>
<dbReference type="GO" id="GO:0004497">
    <property type="term" value="F:monooxygenase activity"/>
    <property type="evidence" value="ECO:0007669"/>
    <property type="project" value="InterPro"/>
</dbReference>
<evidence type="ECO:0000256" key="6">
    <source>
        <dbReference type="SAM" id="Phobius"/>
    </source>
</evidence>
<evidence type="ECO:0000256" key="3">
    <source>
        <dbReference type="ARBA" id="ARBA00022723"/>
    </source>
</evidence>
<feature type="transmembrane region" description="Helical" evidence="6">
    <location>
        <begin position="17"/>
        <end position="34"/>
    </location>
</feature>
<name>A0A135T7A7_9PEZI</name>
<dbReference type="Proteomes" id="UP000070328">
    <property type="component" value="Unassembled WGS sequence"/>
</dbReference>
<keyword evidence="3" id="KW-0479">Metal-binding</keyword>
<dbReference type="AlphaFoldDB" id="A0A135T7A7"/>
<reference evidence="7 8" key="1">
    <citation type="submission" date="2014-02" db="EMBL/GenBank/DDBJ databases">
        <title>The genome sequence of Colletotrichum simmondsii CBS122122.</title>
        <authorList>
            <person name="Baroncelli R."/>
            <person name="Thon M.R."/>
        </authorList>
    </citation>
    <scope>NUCLEOTIDE SEQUENCE [LARGE SCALE GENOMIC DNA]</scope>
    <source>
        <strain evidence="7 8">CBS122122</strain>
    </source>
</reference>
<keyword evidence="6" id="KW-1133">Transmembrane helix</keyword>
<dbReference type="PANTHER" id="PTHR24305">
    <property type="entry name" value="CYTOCHROME P450"/>
    <property type="match status" value="1"/>
</dbReference>
<keyword evidence="6" id="KW-0812">Transmembrane</keyword>
<dbReference type="InterPro" id="IPR001128">
    <property type="entry name" value="Cyt_P450"/>
</dbReference>
<keyword evidence="4" id="KW-0560">Oxidoreductase</keyword>
<dbReference type="GO" id="GO:0016705">
    <property type="term" value="F:oxidoreductase activity, acting on paired donors, with incorporation or reduction of molecular oxygen"/>
    <property type="evidence" value="ECO:0007669"/>
    <property type="project" value="InterPro"/>
</dbReference>
<organism evidence="7 8">
    <name type="scientific">Colletotrichum simmondsii</name>
    <dbReference type="NCBI Taxonomy" id="703756"/>
    <lineage>
        <taxon>Eukaryota</taxon>
        <taxon>Fungi</taxon>
        <taxon>Dikarya</taxon>
        <taxon>Ascomycota</taxon>
        <taxon>Pezizomycotina</taxon>
        <taxon>Sordariomycetes</taxon>
        <taxon>Hypocreomycetidae</taxon>
        <taxon>Glomerellales</taxon>
        <taxon>Glomerellaceae</taxon>
        <taxon>Colletotrichum</taxon>
        <taxon>Colletotrichum acutatum species complex</taxon>
    </lineage>
</organism>
<evidence type="ECO:0000313" key="7">
    <source>
        <dbReference type="EMBL" id="KXH44034.1"/>
    </source>
</evidence>
<dbReference type="GO" id="GO:0005506">
    <property type="term" value="F:iron ion binding"/>
    <property type="evidence" value="ECO:0007669"/>
    <property type="project" value="InterPro"/>
</dbReference>
<evidence type="ECO:0000313" key="8">
    <source>
        <dbReference type="Proteomes" id="UP000070328"/>
    </source>
</evidence>
<dbReference type="Gene3D" id="1.10.630.10">
    <property type="entry name" value="Cytochrome P450"/>
    <property type="match status" value="1"/>
</dbReference>
<keyword evidence="5" id="KW-0408">Iron</keyword>
<keyword evidence="6" id="KW-0472">Membrane</keyword>
<proteinExistence type="predicted"/>
<evidence type="ECO:0000256" key="4">
    <source>
        <dbReference type="ARBA" id="ARBA00023002"/>
    </source>
</evidence>
<sequence>MFSEGLLEKFDDRACRIVGFLAIVGIFIFVLDNARSYIRLRHIPGPPAAALTNFIRRSWVNTGNAHEIHTSLHSKYGTVVRFGPNAVMVCQPDAIEKIYGFKRRFEKVRDPSIGTRRPVELSDVYIVATLTSVQSEFYDSIMPRIKGGKIPDVFATRDEDIHRRMRRPVANLYSLTNIMSFEPVVNSTLQHLFERLDELFLDKNADVDLFKWMQYFMFDVLGEVTFSKELGCLDKGGDVEGVIENNWRYFNMIAAVQFGAARIRERMNLLESGKGDLGQKDFLSSFISENAKDHTLPAMFLPTWVNSNIVAGADTTSILSGALIYHLLKNPASLARLQEEIDDATAAGRLSKFATWKESKSLTYFDACVKEATRMHPPFALPFERVVPDCGLEIDGYHIPPGTRIGIVGRQFFLLLFMA</sequence>
<protein>
    <submittedName>
        <fullName evidence="7">Cytochrome P450 CYP4/CYP19/CYP26 subfamily</fullName>
    </submittedName>
</protein>
<dbReference type="InterPro" id="IPR036396">
    <property type="entry name" value="Cyt_P450_sf"/>
</dbReference>
<evidence type="ECO:0000256" key="2">
    <source>
        <dbReference type="ARBA" id="ARBA00022617"/>
    </source>
</evidence>
<keyword evidence="8" id="KW-1185">Reference proteome</keyword>
<keyword evidence="2" id="KW-0349">Heme</keyword>
<dbReference type="GO" id="GO:0020037">
    <property type="term" value="F:heme binding"/>
    <property type="evidence" value="ECO:0007669"/>
    <property type="project" value="InterPro"/>
</dbReference>
<gene>
    <name evidence="7" type="ORF">CSIM01_12187</name>
</gene>
<evidence type="ECO:0000256" key="5">
    <source>
        <dbReference type="ARBA" id="ARBA00023004"/>
    </source>
</evidence>
<evidence type="ECO:0000256" key="1">
    <source>
        <dbReference type="ARBA" id="ARBA00001971"/>
    </source>
</evidence>
<dbReference type="PANTHER" id="PTHR24305:SF235">
    <property type="entry name" value="CYTOCHROME P450 MONOOXYGENASE APDB-RELATED"/>
    <property type="match status" value="1"/>
</dbReference>
<comment type="caution">
    <text evidence="7">The sequence shown here is derived from an EMBL/GenBank/DDBJ whole genome shotgun (WGS) entry which is preliminary data.</text>
</comment>
<dbReference type="EMBL" id="JFBX01000256">
    <property type="protein sequence ID" value="KXH44034.1"/>
    <property type="molecule type" value="Genomic_DNA"/>
</dbReference>
<dbReference type="InterPro" id="IPR050121">
    <property type="entry name" value="Cytochrome_P450_monoxygenase"/>
</dbReference>
<dbReference type="SUPFAM" id="SSF48264">
    <property type="entry name" value="Cytochrome P450"/>
    <property type="match status" value="1"/>
</dbReference>
<dbReference type="OrthoDB" id="3934656at2759"/>
<dbReference type="GO" id="GO:0044550">
    <property type="term" value="P:secondary metabolite biosynthetic process"/>
    <property type="evidence" value="ECO:0007669"/>
    <property type="project" value="UniProtKB-ARBA"/>
</dbReference>
<dbReference type="Pfam" id="PF00067">
    <property type="entry name" value="p450"/>
    <property type="match status" value="2"/>
</dbReference>